<evidence type="ECO:0000259" key="2">
    <source>
        <dbReference type="Pfam" id="PF02517"/>
    </source>
</evidence>
<keyword evidence="3" id="KW-0645">Protease</keyword>
<protein>
    <submittedName>
        <fullName evidence="3">CPBP family intramembrane metalloprotease</fullName>
    </submittedName>
</protein>
<reference evidence="3 4" key="1">
    <citation type="submission" date="2020-06" db="EMBL/GenBank/DDBJ databases">
        <title>Genome mining for natural products.</title>
        <authorList>
            <person name="Zhang B."/>
            <person name="Shi J."/>
            <person name="Ge H."/>
        </authorList>
    </citation>
    <scope>NUCLEOTIDE SEQUENCE [LARGE SCALE GENOMIC DNA]</scope>
    <source>
        <strain evidence="3 4">NA00687</strain>
    </source>
</reference>
<organism evidence="3 4">
    <name type="scientific">Streptomyces buecherae</name>
    <dbReference type="NCBI Taxonomy" id="2763006"/>
    <lineage>
        <taxon>Bacteria</taxon>
        <taxon>Bacillati</taxon>
        <taxon>Actinomycetota</taxon>
        <taxon>Actinomycetes</taxon>
        <taxon>Kitasatosporales</taxon>
        <taxon>Streptomycetaceae</taxon>
        <taxon>Streptomyces</taxon>
    </lineage>
</organism>
<dbReference type="GO" id="GO:0004175">
    <property type="term" value="F:endopeptidase activity"/>
    <property type="evidence" value="ECO:0007669"/>
    <property type="project" value="UniProtKB-ARBA"/>
</dbReference>
<keyword evidence="4" id="KW-1185">Reference proteome</keyword>
<proteinExistence type="predicted"/>
<keyword evidence="3" id="KW-0482">Metalloprotease</keyword>
<name>A0A7H8NJ82_9ACTN</name>
<dbReference type="GO" id="GO:0008237">
    <property type="term" value="F:metallopeptidase activity"/>
    <property type="evidence" value="ECO:0007669"/>
    <property type="project" value="UniProtKB-KW"/>
</dbReference>
<evidence type="ECO:0000256" key="1">
    <source>
        <dbReference type="SAM" id="Phobius"/>
    </source>
</evidence>
<dbReference type="InterPro" id="IPR003675">
    <property type="entry name" value="Rce1/LyrA-like_dom"/>
</dbReference>
<keyword evidence="1" id="KW-0812">Transmembrane</keyword>
<keyword evidence="1" id="KW-0472">Membrane</keyword>
<keyword evidence="3" id="KW-0378">Hydrolase</keyword>
<feature type="transmembrane region" description="Helical" evidence="1">
    <location>
        <begin position="84"/>
        <end position="102"/>
    </location>
</feature>
<feature type="transmembrane region" description="Helical" evidence="1">
    <location>
        <begin position="204"/>
        <end position="228"/>
    </location>
</feature>
<accession>A0A7H8NJ82</accession>
<evidence type="ECO:0000313" key="3">
    <source>
        <dbReference type="EMBL" id="QKW54624.1"/>
    </source>
</evidence>
<feature type="domain" description="CAAX prenyl protease 2/Lysostaphin resistance protein A-like" evidence="2">
    <location>
        <begin position="169"/>
        <end position="258"/>
    </location>
</feature>
<dbReference type="Proteomes" id="UP000509303">
    <property type="component" value="Chromosome"/>
</dbReference>
<dbReference type="Pfam" id="PF02517">
    <property type="entry name" value="Rce1-like"/>
    <property type="match status" value="1"/>
</dbReference>
<dbReference type="GO" id="GO:0006508">
    <property type="term" value="P:proteolysis"/>
    <property type="evidence" value="ECO:0007669"/>
    <property type="project" value="UniProtKB-KW"/>
</dbReference>
<evidence type="ECO:0000313" key="4">
    <source>
        <dbReference type="Proteomes" id="UP000509303"/>
    </source>
</evidence>
<gene>
    <name evidence="3" type="ORF">HUT08_18990</name>
</gene>
<feature type="transmembrane region" description="Helical" evidence="1">
    <location>
        <begin position="39"/>
        <end position="64"/>
    </location>
</feature>
<dbReference type="GO" id="GO:0080120">
    <property type="term" value="P:CAAX-box protein maturation"/>
    <property type="evidence" value="ECO:0007669"/>
    <property type="project" value="UniProtKB-ARBA"/>
</dbReference>
<dbReference type="EMBL" id="CP054929">
    <property type="protein sequence ID" value="QKW54624.1"/>
    <property type="molecule type" value="Genomic_DNA"/>
</dbReference>
<feature type="transmembrane region" description="Helical" evidence="1">
    <location>
        <begin position="165"/>
        <end position="183"/>
    </location>
</feature>
<keyword evidence="1" id="KW-1133">Transmembrane helix</keyword>
<dbReference type="AlphaFoldDB" id="A0A7H8NJ82"/>
<sequence>MASEAARPPLARHPHPAGLRYHEQARDDRFGPRASVRELLTVLLFLLAAVLGVLMVGVIGADVFDVSASTDSDDVFSDPLADTALLFISIAAGLPAVLLAVRRFGRHRPGALSSVTGRFRWQWAGRCAALAFPLYAVQLTLYLAWVPDDSGSPSEGSATAPAWPAIAGALVLVLALVPFQAAAEEYVFRGWLTQFVGRFARSPWPGTVASAVLFACAHGWGSLSGFALLLSSSLWWGMLVVRTGGLEAVVALHIANNMLVLGLATALGELDEADSAATAPWQALVLETTFTPLYYVAITWLARRLRLAGTTVPGQ</sequence>
<feature type="transmembrane region" description="Helical" evidence="1">
    <location>
        <begin position="123"/>
        <end position="145"/>
    </location>
</feature>